<dbReference type="SUPFAM" id="SSF56219">
    <property type="entry name" value="DNase I-like"/>
    <property type="match status" value="1"/>
</dbReference>
<accession>A0A1J0VPI0</accession>
<sequence length="316" mass="33481">MMRRWVDRVLLGLGWGALAAAVTGIVLHVGNWQRQGLVLLASGATWLMLGAIVGLILVLAARGWRSAAAAAVVVVGVGWTLIPPYIPDSRAGDGPELVVLQSNLYFGAADPAAVVATVRDNAVDVLTLNELTFDAVVKLRTAGLEDVLPHFYTEPTHAGGGGTGIYSRYPLRDTVKYDGFILHNLSATLAHPQRGPIAVHAFHPVPPTADFPAWSAEMRRVDEILATAPVPAVVGADFNATRDHSAYRALLDGPFAAAAEQTGDGVLLTYPADRRWGPVIGIDHILLAGGVAQSVRTLTLPGTDHRAVLATVRLDR</sequence>
<keyword evidence="3" id="KW-0255">Endonuclease</keyword>
<keyword evidence="3" id="KW-0540">Nuclease</keyword>
<dbReference type="GO" id="GO:0004519">
    <property type="term" value="F:endonuclease activity"/>
    <property type="evidence" value="ECO:0007669"/>
    <property type="project" value="UniProtKB-KW"/>
</dbReference>
<evidence type="ECO:0000313" key="3">
    <source>
        <dbReference type="EMBL" id="APE33939.1"/>
    </source>
</evidence>
<protein>
    <submittedName>
        <fullName evidence="3">Endonuclease</fullName>
    </submittedName>
</protein>
<keyword evidence="3" id="KW-0378">Hydrolase</keyword>
<evidence type="ECO:0000259" key="2">
    <source>
        <dbReference type="Pfam" id="PF03372"/>
    </source>
</evidence>
<dbReference type="InterPro" id="IPR036691">
    <property type="entry name" value="Endo/exonu/phosph_ase_sf"/>
</dbReference>
<keyword evidence="1" id="KW-1133">Transmembrane helix</keyword>
<feature type="transmembrane region" description="Helical" evidence="1">
    <location>
        <begin position="67"/>
        <end position="86"/>
    </location>
</feature>
<dbReference type="RefSeq" id="WP_071927118.1">
    <property type="nucleotide sequence ID" value="NZ_CP018082.1"/>
</dbReference>
<organism evidence="3 4">
    <name type="scientific">Nocardia mangyaensis</name>
    <dbReference type="NCBI Taxonomy" id="2213200"/>
    <lineage>
        <taxon>Bacteria</taxon>
        <taxon>Bacillati</taxon>
        <taxon>Actinomycetota</taxon>
        <taxon>Actinomycetes</taxon>
        <taxon>Mycobacteriales</taxon>
        <taxon>Nocardiaceae</taxon>
        <taxon>Nocardia</taxon>
    </lineage>
</organism>
<feature type="transmembrane region" description="Helical" evidence="1">
    <location>
        <begin position="37"/>
        <end position="60"/>
    </location>
</feature>
<dbReference type="Proteomes" id="UP000183810">
    <property type="component" value="Chromosome"/>
</dbReference>
<dbReference type="EMBL" id="CP018082">
    <property type="protein sequence ID" value="APE33939.1"/>
    <property type="molecule type" value="Genomic_DNA"/>
</dbReference>
<proteinExistence type="predicted"/>
<keyword evidence="1" id="KW-0472">Membrane</keyword>
<dbReference type="OrthoDB" id="2340043at2"/>
<dbReference type="Gene3D" id="3.60.10.10">
    <property type="entry name" value="Endonuclease/exonuclease/phosphatase"/>
    <property type="match status" value="1"/>
</dbReference>
<keyword evidence="1" id="KW-0812">Transmembrane</keyword>
<reference evidence="3" key="1">
    <citation type="submission" date="2016-11" db="EMBL/GenBank/DDBJ databases">
        <authorList>
            <person name="Jaros S."/>
            <person name="Januszkiewicz K."/>
            <person name="Wedrychowicz H."/>
        </authorList>
    </citation>
    <scope>NUCLEOTIDE SEQUENCE [LARGE SCALE GENOMIC DNA]</scope>
    <source>
        <strain evidence="3">Y48</strain>
    </source>
</reference>
<evidence type="ECO:0000313" key="4">
    <source>
        <dbReference type="Proteomes" id="UP000183810"/>
    </source>
</evidence>
<evidence type="ECO:0000256" key="1">
    <source>
        <dbReference type="SAM" id="Phobius"/>
    </source>
</evidence>
<keyword evidence="4" id="KW-1185">Reference proteome</keyword>
<name>A0A1J0VPI0_9NOCA</name>
<gene>
    <name evidence="3" type="ORF">BOX37_08125</name>
</gene>
<dbReference type="AlphaFoldDB" id="A0A1J0VPI0"/>
<feature type="domain" description="Endonuclease/exonuclease/phosphatase" evidence="2">
    <location>
        <begin position="100"/>
        <end position="305"/>
    </location>
</feature>
<dbReference type="Pfam" id="PF03372">
    <property type="entry name" value="Exo_endo_phos"/>
    <property type="match status" value="1"/>
</dbReference>
<dbReference type="InterPro" id="IPR005135">
    <property type="entry name" value="Endo/exonuclease/phosphatase"/>
</dbReference>
<dbReference type="KEGG" id="nsl:BOX37_08125"/>